<feature type="domain" description="ABC transporter" evidence="4">
    <location>
        <begin position="4"/>
        <end position="261"/>
    </location>
</feature>
<sequence length="544" mass="62466">MIICSCQSLKKMVSTDWVLNGIQVDINKEARIGLVGANGSGKTTFLKCLAGLEQPDSGDIFVRKQVKVGYLAQIPRHFFHLTVKEVLEQPFSHLLEMEKQMNEISMQMSQTGLDENELERLLQKWDRLRQQFEAADGYQIESRINQVAAGLGIPQTMWMHAFQQLSGGEKTKVGLATVLLSQPDLLLLDEPTNHLDLPAVEWLESFLKNYRGAVLIVSHDRYFLDEVTTETWDLEDGEIISYPVPYTIYTKQKEERLLNEYAAYQEQEKKIKKMKETIKKLKEWANQANPPNAGLHRRAKSMEKALARIDRLKRPQLNRKKINLNLQVQERSGNDVIQAKGIGKMVDDRILFSHSDLHIRYQDRCGIVGANGSGKSTLFRIIQNEQTLDEGSLRIGANVRIGYLSQNGYEGNAEQTVIEAFRDEVAVSVAEARHILARFLFYGYAVFKKVKHLSGGEQMRLRLAQLMHQDINLLLLDEPTNHLDIDSREALEEAIMDFSGTIIAISHDRYFLNQCFEKIYWLENEAFTHYPGHFDWAKEVRSRR</sequence>
<dbReference type="Pfam" id="PF00005">
    <property type="entry name" value="ABC_tran"/>
    <property type="match status" value="2"/>
</dbReference>
<dbReference type="FunFam" id="3.40.50.300:FF:001807">
    <property type="entry name" value="ABC transporter ATP-binding protein"/>
    <property type="match status" value="1"/>
</dbReference>
<evidence type="ECO:0000259" key="4">
    <source>
        <dbReference type="PROSITE" id="PS50893"/>
    </source>
</evidence>
<keyword evidence="6" id="KW-1185">Reference proteome</keyword>
<dbReference type="PROSITE" id="PS00211">
    <property type="entry name" value="ABC_TRANSPORTER_1"/>
    <property type="match status" value="2"/>
</dbReference>
<dbReference type="EMBL" id="JACXAH010000006">
    <property type="protein sequence ID" value="MBD1371907.1"/>
    <property type="molecule type" value="Genomic_DNA"/>
</dbReference>
<dbReference type="InterPro" id="IPR003439">
    <property type="entry name" value="ABC_transporter-like_ATP-bd"/>
</dbReference>
<evidence type="ECO:0000313" key="5">
    <source>
        <dbReference type="EMBL" id="MBD1371907.1"/>
    </source>
</evidence>
<protein>
    <submittedName>
        <fullName evidence="5">ABC-F type ribosomal protection protein</fullName>
    </submittedName>
</protein>
<keyword evidence="3" id="KW-0175">Coiled coil</keyword>
<feature type="domain" description="ABC transporter" evidence="4">
    <location>
        <begin position="337"/>
        <end position="540"/>
    </location>
</feature>
<evidence type="ECO:0000256" key="3">
    <source>
        <dbReference type="SAM" id="Coils"/>
    </source>
</evidence>
<gene>
    <name evidence="5" type="primary">abc-f</name>
    <name evidence="5" type="ORF">IC620_05980</name>
</gene>
<dbReference type="SMART" id="SM00382">
    <property type="entry name" value="AAA"/>
    <property type="match status" value="2"/>
</dbReference>
<dbReference type="InterPro" id="IPR003593">
    <property type="entry name" value="AAA+_ATPase"/>
</dbReference>
<dbReference type="Pfam" id="PF12848">
    <property type="entry name" value="ABC_tran_Xtn"/>
    <property type="match status" value="1"/>
</dbReference>
<reference evidence="5" key="1">
    <citation type="submission" date="2020-09" db="EMBL/GenBank/DDBJ databases">
        <title>A novel bacterium of genus Hazenella, isolated from South China Sea.</title>
        <authorList>
            <person name="Huang H."/>
            <person name="Mo K."/>
            <person name="Hu Y."/>
        </authorList>
    </citation>
    <scope>NUCLEOTIDE SEQUENCE</scope>
    <source>
        <strain evidence="5">IB182357</strain>
    </source>
</reference>
<dbReference type="AlphaFoldDB" id="A0A926N9K4"/>
<dbReference type="PANTHER" id="PTHR42855">
    <property type="entry name" value="ABC TRANSPORTER ATP-BINDING SUBUNIT"/>
    <property type="match status" value="1"/>
</dbReference>
<dbReference type="InterPro" id="IPR027417">
    <property type="entry name" value="P-loop_NTPase"/>
</dbReference>
<evidence type="ECO:0000313" key="6">
    <source>
        <dbReference type="Proteomes" id="UP000661691"/>
    </source>
</evidence>
<accession>A0A926N9K4</accession>
<dbReference type="CDD" id="cd03221">
    <property type="entry name" value="ABCF_EF-3"/>
    <property type="match status" value="2"/>
</dbReference>
<comment type="caution">
    <text evidence="5">The sequence shown here is derived from an EMBL/GenBank/DDBJ whole genome shotgun (WGS) entry which is preliminary data.</text>
</comment>
<feature type="coiled-coil region" evidence="3">
    <location>
        <begin position="254"/>
        <end position="284"/>
    </location>
</feature>
<dbReference type="RefSeq" id="WP_191141752.1">
    <property type="nucleotide sequence ID" value="NZ_JACXAH010000006.1"/>
</dbReference>
<dbReference type="Proteomes" id="UP000661691">
    <property type="component" value="Unassembled WGS sequence"/>
</dbReference>
<name>A0A926N9K4_9BACL</name>
<evidence type="ECO:0000256" key="2">
    <source>
        <dbReference type="ARBA" id="ARBA00022840"/>
    </source>
</evidence>
<dbReference type="GO" id="GO:0005524">
    <property type="term" value="F:ATP binding"/>
    <property type="evidence" value="ECO:0007669"/>
    <property type="project" value="UniProtKB-KW"/>
</dbReference>
<organism evidence="5 6">
    <name type="scientific">Polycladospora coralii</name>
    <dbReference type="NCBI Taxonomy" id="2771432"/>
    <lineage>
        <taxon>Bacteria</taxon>
        <taxon>Bacillati</taxon>
        <taxon>Bacillota</taxon>
        <taxon>Bacilli</taxon>
        <taxon>Bacillales</taxon>
        <taxon>Thermoactinomycetaceae</taxon>
        <taxon>Polycladospora</taxon>
    </lineage>
</organism>
<dbReference type="PROSITE" id="PS50893">
    <property type="entry name" value="ABC_TRANSPORTER_2"/>
    <property type="match status" value="2"/>
</dbReference>
<dbReference type="PANTHER" id="PTHR42855:SF2">
    <property type="entry name" value="DRUG RESISTANCE ABC TRANSPORTER,ATP-BINDING PROTEIN"/>
    <property type="match status" value="1"/>
</dbReference>
<keyword evidence="2" id="KW-0067">ATP-binding</keyword>
<dbReference type="FunFam" id="3.40.50.300:FF:000011">
    <property type="entry name" value="Putative ABC transporter ATP-binding component"/>
    <property type="match status" value="1"/>
</dbReference>
<dbReference type="InterPro" id="IPR051309">
    <property type="entry name" value="ABCF_ATPase"/>
</dbReference>
<keyword evidence="1" id="KW-0547">Nucleotide-binding</keyword>
<dbReference type="GO" id="GO:0016887">
    <property type="term" value="F:ATP hydrolysis activity"/>
    <property type="evidence" value="ECO:0007669"/>
    <property type="project" value="InterPro"/>
</dbReference>
<dbReference type="InterPro" id="IPR017871">
    <property type="entry name" value="ABC_transporter-like_CS"/>
</dbReference>
<dbReference type="SUPFAM" id="SSF52540">
    <property type="entry name" value="P-loop containing nucleoside triphosphate hydrolases"/>
    <property type="match status" value="2"/>
</dbReference>
<dbReference type="NCBIfam" id="NF000355">
    <property type="entry name" value="ribo_prot_ABC_F"/>
    <property type="match status" value="1"/>
</dbReference>
<dbReference type="Gene3D" id="3.40.50.300">
    <property type="entry name" value="P-loop containing nucleotide triphosphate hydrolases"/>
    <property type="match status" value="2"/>
</dbReference>
<evidence type="ECO:0000256" key="1">
    <source>
        <dbReference type="ARBA" id="ARBA00022741"/>
    </source>
</evidence>
<proteinExistence type="predicted"/>
<dbReference type="InterPro" id="IPR032781">
    <property type="entry name" value="ABC_tran_Xtn"/>
</dbReference>